<dbReference type="GO" id="GO:0003755">
    <property type="term" value="F:peptidyl-prolyl cis-trans isomerase activity"/>
    <property type="evidence" value="ECO:0007669"/>
    <property type="project" value="UniProtKB-KW"/>
</dbReference>
<dbReference type="InterPro" id="IPR027304">
    <property type="entry name" value="Trigger_fact/SurA_dom_sf"/>
</dbReference>
<evidence type="ECO:0000259" key="3">
    <source>
        <dbReference type="PROSITE" id="PS50198"/>
    </source>
</evidence>
<dbReference type="Gene3D" id="1.10.4030.10">
    <property type="entry name" value="Porin chaperone SurA, peptide-binding domain"/>
    <property type="match status" value="1"/>
</dbReference>
<proteinExistence type="predicted"/>
<feature type="region of interest" description="Disordered" evidence="2">
    <location>
        <begin position="338"/>
        <end position="359"/>
    </location>
</feature>
<feature type="compositionally biased region" description="Basic and acidic residues" evidence="2">
    <location>
        <begin position="338"/>
        <end position="348"/>
    </location>
</feature>
<dbReference type="PANTHER" id="PTHR47245:SF2">
    <property type="entry name" value="PEPTIDYL-PROLYL CIS-TRANS ISOMERASE HP_0175-RELATED"/>
    <property type="match status" value="1"/>
</dbReference>
<dbReference type="Pfam" id="PF13145">
    <property type="entry name" value="Rotamase_2"/>
    <property type="match status" value="1"/>
</dbReference>
<dbReference type="PROSITE" id="PS01096">
    <property type="entry name" value="PPIC_PPIASE_1"/>
    <property type="match status" value="1"/>
</dbReference>
<dbReference type="InterPro" id="IPR000297">
    <property type="entry name" value="PPIase_PpiC"/>
</dbReference>
<dbReference type="SUPFAM" id="SSF109998">
    <property type="entry name" value="Triger factor/SurA peptide-binding domain-like"/>
    <property type="match status" value="1"/>
</dbReference>
<keyword evidence="1" id="KW-0697">Rotamase</keyword>
<dbReference type="InterPro" id="IPR050245">
    <property type="entry name" value="PrsA_foldase"/>
</dbReference>
<name>A0A239AUA3_9PSEU</name>
<dbReference type="PANTHER" id="PTHR47245">
    <property type="entry name" value="PEPTIDYLPROLYL ISOMERASE"/>
    <property type="match status" value="1"/>
</dbReference>
<dbReference type="RefSeq" id="WP_176440095.1">
    <property type="nucleotide sequence ID" value="NZ_FZNW01000057.1"/>
</dbReference>
<evidence type="ECO:0000256" key="2">
    <source>
        <dbReference type="SAM" id="MobiDB-lite"/>
    </source>
</evidence>
<keyword evidence="5" id="KW-1185">Reference proteome</keyword>
<gene>
    <name evidence="4" type="ORF">SAMN06265360_1571</name>
</gene>
<organism evidence="4 5">
    <name type="scientific">Haloechinothrix alba</name>
    <dbReference type="NCBI Taxonomy" id="664784"/>
    <lineage>
        <taxon>Bacteria</taxon>
        <taxon>Bacillati</taxon>
        <taxon>Actinomycetota</taxon>
        <taxon>Actinomycetes</taxon>
        <taxon>Pseudonocardiales</taxon>
        <taxon>Pseudonocardiaceae</taxon>
        <taxon>Haloechinothrix</taxon>
    </lineage>
</organism>
<dbReference type="InterPro" id="IPR046357">
    <property type="entry name" value="PPIase_dom_sf"/>
</dbReference>
<dbReference type="InterPro" id="IPR023058">
    <property type="entry name" value="PPIase_PpiC_CS"/>
</dbReference>
<reference evidence="4 5" key="1">
    <citation type="submission" date="2017-06" db="EMBL/GenBank/DDBJ databases">
        <authorList>
            <person name="Kim H.J."/>
            <person name="Triplett B.A."/>
        </authorList>
    </citation>
    <scope>NUCLEOTIDE SEQUENCE [LARGE SCALE GENOMIC DNA]</scope>
    <source>
        <strain evidence="4 5">DSM 45207</strain>
    </source>
</reference>
<dbReference type="PROSITE" id="PS50198">
    <property type="entry name" value="PPIC_PPIASE_2"/>
    <property type="match status" value="1"/>
</dbReference>
<evidence type="ECO:0000256" key="1">
    <source>
        <dbReference type="PROSITE-ProRule" id="PRU00278"/>
    </source>
</evidence>
<feature type="compositionally biased region" description="Pro residues" evidence="2">
    <location>
        <begin position="349"/>
        <end position="359"/>
    </location>
</feature>
<dbReference type="SUPFAM" id="SSF54534">
    <property type="entry name" value="FKBP-like"/>
    <property type="match status" value="1"/>
</dbReference>
<evidence type="ECO:0000313" key="4">
    <source>
        <dbReference type="EMBL" id="SNR98553.1"/>
    </source>
</evidence>
<feature type="domain" description="PpiC" evidence="3">
    <location>
        <begin position="206"/>
        <end position="296"/>
    </location>
</feature>
<accession>A0A239AUA3</accession>
<keyword evidence="1 4" id="KW-0413">Isomerase</keyword>
<sequence length="359" mass="40439">MRLARTRHALGRGLRSLRRRPTLLPHTARARLISFVLSVLVLAGAATQVALTWATALPDNAVLRASDTVITKDEFQKRIETLEALYGVKRPDKQAEQDQFNKDAAKSVAVSHILDRAAQRQDIVIADKKARDTLNQMLEQQQSGGRDAFTKFLENQGIAEAEVLNELKRQLATSQLFEQVTAEVEPVTDEEVRKTYQDRKSEMVSPEQRHLRNIVVDSKQKAQEILSQAQSGADFATLAAQHSLDRSTKDEGGDLGTVTAEQLQEKFAEAAFQADKDSYFGPVKTQHGWNVGQVVEVTPSEQLSFDEVKEQLEKDLDTKRKLKKWRNWLGEQIKKADVEYADEYRPDDPNAPPSEVPRQ</sequence>
<protein>
    <submittedName>
        <fullName evidence="4">Peptidyl-prolyl cis-trans isomerase C</fullName>
    </submittedName>
</protein>
<dbReference type="Gene3D" id="3.10.50.40">
    <property type="match status" value="1"/>
</dbReference>
<evidence type="ECO:0000313" key="5">
    <source>
        <dbReference type="Proteomes" id="UP000198348"/>
    </source>
</evidence>
<dbReference type="EMBL" id="FZNW01000057">
    <property type="protein sequence ID" value="SNR98553.1"/>
    <property type="molecule type" value="Genomic_DNA"/>
</dbReference>
<dbReference type="Proteomes" id="UP000198348">
    <property type="component" value="Unassembled WGS sequence"/>
</dbReference>
<dbReference type="AlphaFoldDB" id="A0A239AUA3"/>
<dbReference type="Pfam" id="PF13624">
    <property type="entry name" value="SurA_N_3"/>
    <property type="match status" value="1"/>
</dbReference>